<comment type="caution">
    <text evidence="1">The sequence shown here is derived from an EMBL/GenBank/DDBJ whole genome shotgun (WGS) entry which is preliminary data.</text>
</comment>
<accession>A0A9Q0DG30</accession>
<evidence type="ECO:0000313" key="1">
    <source>
        <dbReference type="EMBL" id="KAJ3586878.1"/>
    </source>
</evidence>
<protein>
    <submittedName>
        <fullName evidence="1">Uncharacterized protein</fullName>
    </submittedName>
</protein>
<keyword evidence="2" id="KW-1185">Reference proteome</keyword>
<dbReference type="AlphaFoldDB" id="A0A9Q0DG30"/>
<proteinExistence type="predicted"/>
<name>A0A9Q0DG30_9TELE</name>
<evidence type="ECO:0000313" key="2">
    <source>
        <dbReference type="Proteomes" id="UP001148018"/>
    </source>
</evidence>
<gene>
    <name evidence="1" type="ORF">NHX12_013270</name>
</gene>
<reference evidence="1" key="1">
    <citation type="submission" date="2022-07" db="EMBL/GenBank/DDBJ databases">
        <title>Chromosome-level genome of Muraenolepis orangiensis.</title>
        <authorList>
            <person name="Kim J."/>
        </authorList>
    </citation>
    <scope>NUCLEOTIDE SEQUENCE</scope>
    <source>
        <strain evidence="1">KU_S4_2022</strain>
        <tissue evidence="1">Muscle</tissue>
    </source>
</reference>
<sequence>MPSGKVALLTPPLPFLLPASVFRHLIQVDPDAFWLTLSQLHCPSPYAPPHPHLQPLQLGRTGLTRDQYTHNLDRLLRDAFGSLVPRPPGLLGDG</sequence>
<dbReference type="OrthoDB" id="10649253at2759"/>
<dbReference type="Proteomes" id="UP001148018">
    <property type="component" value="Unassembled WGS sequence"/>
</dbReference>
<dbReference type="EMBL" id="JANIIK010000117">
    <property type="protein sequence ID" value="KAJ3586878.1"/>
    <property type="molecule type" value="Genomic_DNA"/>
</dbReference>
<organism evidence="1 2">
    <name type="scientific">Muraenolepis orangiensis</name>
    <name type="common">Patagonian moray cod</name>
    <dbReference type="NCBI Taxonomy" id="630683"/>
    <lineage>
        <taxon>Eukaryota</taxon>
        <taxon>Metazoa</taxon>
        <taxon>Chordata</taxon>
        <taxon>Craniata</taxon>
        <taxon>Vertebrata</taxon>
        <taxon>Euteleostomi</taxon>
        <taxon>Actinopterygii</taxon>
        <taxon>Neopterygii</taxon>
        <taxon>Teleostei</taxon>
        <taxon>Neoteleostei</taxon>
        <taxon>Acanthomorphata</taxon>
        <taxon>Zeiogadaria</taxon>
        <taxon>Gadariae</taxon>
        <taxon>Gadiformes</taxon>
        <taxon>Muraenolepidoidei</taxon>
        <taxon>Muraenolepididae</taxon>
        <taxon>Muraenolepis</taxon>
    </lineage>
</organism>